<dbReference type="InParanoid" id="A0A0C3AHG0"/>
<feature type="chain" id="PRO_5002160988" evidence="1">
    <location>
        <begin position="23"/>
        <end position="80"/>
    </location>
</feature>
<gene>
    <name evidence="2" type="ORF">SCLCIDRAFT_1213475</name>
</gene>
<dbReference type="AlphaFoldDB" id="A0A0C3AHG0"/>
<reference evidence="3" key="2">
    <citation type="submission" date="2015-01" db="EMBL/GenBank/DDBJ databases">
        <title>Evolutionary Origins and Diversification of the Mycorrhizal Mutualists.</title>
        <authorList>
            <consortium name="DOE Joint Genome Institute"/>
            <consortium name="Mycorrhizal Genomics Consortium"/>
            <person name="Kohler A."/>
            <person name="Kuo A."/>
            <person name="Nagy L.G."/>
            <person name="Floudas D."/>
            <person name="Copeland A."/>
            <person name="Barry K.W."/>
            <person name="Cichocki N."/>
            <person name="Veneault-Fourrey C."/>
            <person name="LaButti K."/>
            <person name="Lindquist E.A."/>
            <person name="Lipzen A."/>
            <person name="Lundell T."/>
            <person name="Morin E."/>
            <person name="Murat C."/>
            <person name="Riley R."/>
            <person name="Ohm R."/>
            <person name="Sun H."/>
            <person name="Tunlid A."/>
            <person name="Henrissat B."/>
            <person name="Grigoriev I.V."/>
            <person name="Hibbett D.S."/>
            <person name="Martin F."/>
        </authorList>
    </citation>
    <scope>NUCLEOTIDE SEQUENCE [LARGE SCALE GENOMIC DNA]</scope>
    <source>
        <strain evidence="3">Foug A</strain>
    </source>
</reference>
<dbReference type="EMBL" id="KN822029">
    <property type="protein sequence ID" value="KIM64362.1"/>
    <property type="molecule type" value="Genomic_DNA"/>
</dbReference>
<dbReference type="PROSITE" id="PS51257">
    <property type="entry name" value="PROKAR_LIPOPROTEIN"/>
    <property type="match status" value="1"/>
</dbReference>
<accession>A0A0C3AHG0</accession>
<keyword evidence="1" id="KW-0732">Signal</keyword>
<sequence>MFNKVIFSSAAAASLFAACASAICPGYDFGIAQANPGLWQVFDDSCNIVQQVILQNPCNGGVLDCTSAPNFTGLQLDGVK</sequence>
<dbReference type="Proteomes" id="UP000053989">
    <property type="component" value="Unassembled WGS sequence"/>
</dbReference>
<reference evidence="2 3" key="1">
    <citation type="submission" date="2014-04" db="EMBL/GenBank/DDBJ databases">
        <authorList>
            <consortium name="DOE Joint Genome Institute"/>
            <person name="Kuo A."/>
            <person name="Kohler A."/>
            <person name="Nagy L.G."/>
            <person name="Floudas D."/>
            <person name="Copeland A."/>
            <person name="Barry K.W."/>
            <person name="Cichocki N."/>
            <person name="Veneault-Fourrey C."/>
            <person name="LaButti K."/>
            <person name="Lindquist E.A."/>
            <person name="Lipzen A."/>
            <person name="Lundell T."/>
            <person name="Morin E."/>
            <person name="Murat C."/>
            <person name="Sun H."/>
            <person name="Tunlid A."/>
            <person name="Henrissat B."/>
            <person name="Grigoriev I.V."/>
            <person name="Hibbett D.S."/>
            <person name="Martin F."/>
            <person name="Nordberg H.P."/>
            <person name="Cantor M.N."/>
            <person name="Hua S.X."/>
        </authorList>
    </citation>
    <scope>NUCLEOTIDE SEQUENCE [LARGE SCALE GENOMIC DNA]</scope>
    <source>
        <strain evidence="2 3">Foug A</strain>
    </source>
</reference>
<protein>
    <submittedName>
        <fullName evidence="2">Uncharacterized protein</fullName>
    </submittedName>
</protein>
<evidence type="ECO:0000313" key="3">
    <source>
        <dbReference type="Proteomes" id="UP000053989"/>
    </source>
</evidence>
<proteinExistence type="predicted"/>
<evidence type="ECO:0000313" key="2">
    <source>
        <dbReference type="EMBL" id="KIM64362.1"/>
    </source>
</evidence>
<feature type="signal peptide" evidence="1">
    <location>
        <begin position="1"/>
        <end position="22"/>
    </location>
</feature>
<keyword evidence="3" id="KW-1185">Reference proteome</keyword>
<dbReference type="HOGENOM" id="CLU_2591195_0_0_1"/>
<dbReference type="OrthoDB" id="5348716at2759"/>
<evidence type="ECO:0000256" key="1">
    <source>
        <dbReference type="SAM" id="SignalP"/>
    </source>
</evidence>
<organism evidence="2 3">
    <name type="scientific">Scleroderma citrinum Foug A</name>
    <dbReference type="NCBI Taxonomy" id="1036808"/>
    <lineage>
        <taxon>Eukaryota</taxon>
        <taxon>Fungi</taxon>
        <taxon>Dikarya</taxon>
        <taxon>Basidiomycota</taxon>
        <taxon>Agaricomycotina</taxon>
        <taxon>Agaricomycetes</taxon>
        <taxon>Agaricomycetidae</taxon>
        <taxon>Boletales</taxon>
        <taxon>Sclerodermatineae</taxon>
        <taxon>Sclerodermataceae</taxon>
        <taxon>Scleroderma</taxon>
    </lineage>
</organism>
<name>A0A0C3AHG0_9AGAM</name>